<evidence type="ECO:0000256" key="4">
    <source>
        <dbReference type="ARBA" id="ARBA00023136"/>
    </source>
</evidence>
<evidence type="ECO:0000256" key="6">
    <source>
        <dbReference type="SAM" id="SignalP"/>
    </source>
</evidence>
<reference evidence="8" key="1">
    <citation type="submission" date="2021-01" db="EMBL/GenBank/DDBJ databases">
        <authorList>
            <person name="Corre E."/>
            <person name="Pelletier E."/>
            <person name="Niang G."/>
            <person name="Scheremetjew M."/>
            <person name="Finn R."/>
            <person name="Kale V."/>
            <person name="Holt S."/>
            <person name="Cochrane G."/>
            <person name="Meng A."/>
            <person name="Brown T."/>
            <person name="Cohen L."/>
        </authorList>
    </citation>
    <scope>NUCLEOTIDE SEQUENCE</scope>
    <source>
        <strain evidence="8">CCMP2877</strain>
    </source>
</reference>
<organism evidence="8">
    <name type="scientific">Phaeomonas parva</name>
    <dbReference type="NCBI Taxonomy" id="124430"/>
    <lineage>
        <taxon>Eukaryota</taxon>
        <taxon>Sar</taxon>
        <taxon>Stramenopiles</taxon>
        <taxon>Ochrophyta</taxon>
        <taxon>Pinguiophyceae</taxon>
        <taxon>Pinguiochrysidales</taxon>
        <taxon>Pinguiochrysidaceae</taxon>
        <taxon>Phaeomonas</taxon>
    </lineage>
</organism>
<evidence type="ECO:0000256" key="2">
    <source>
        <dbReference type="ARBA" id="ARBA00022692"/>
    </source>
</evidence>
<feature type="domain" description="Sugar phosphate transporter" evidence="7">
    <location>
        <begin position="88"/>
        <end position="380"/>
    </location>
</feature>
<gene>
    <name evidence="8" type="ORF">PPAR1163_LOCUS27925</name>
    <name evidence="9" type="ORF">PPAR1163_LOCUS27926</name>
</gene>
<evidence type="ECO:0000256" key="1">
    <source>
        <dbReference type="ARBA" id="ARBA00004141"/>
    </source>
</evidence>
<evidence type="ECO:0000256" key="5">
    <source>
        <dbReference type="SAM" id="Phobius"/>
    </source>
</evidence>
<evidence type="ECO:0000256" key="3">
    <source>
        <dbReference type="ARBA" id="ARBA00022989"/>
    </source>
</evidence>
<accession>A0A6U4KWF3</accession>
<evidence type="ECO:0000313" key="9">
    <source>
        <dbReference type="EMBL" id="CAD9269489.1"/>
    </source>
</evidence>
<feature type="signal peptide" evidence="6">
    <location>
        <begin position="1"/>
        <end position="15"/>
    </location>
</feature>
<feature type="transmembrane region" description="Helical" evidence="5">
    <location>
        <begin position="90"/>
        <end position="107"/>
    </location>
</feature>
<dbReference type="EMBL" id="HBGJ01044382">
    <property type="protein sequence ID" value="CAD9269488.1"/>
    <property type="molecule type" value="Transcribed_RNA"/>
</dbReference>
<dbReference type="EMBL" id="HBGJ01044383">
    <property type="protein sequence ID" value="CAD9269489.1"/>
    <property type="molecule type" value="Transcribed_RNA"/>
</dbReference>
<name>A0A6U4KWF3_9STRA</name>
<dbReference type="AlphaFoldDB" id="A0A6U4KWF3"/>
<feature type="transmembrane region" description="Helical" evidence="5">
    <location>
        <begin position="119"/>
        <end position="138"/>
    </location>
</feature>
<evidence type="ECO:0000259" key="7">
    <source>
        <dbReference type="Pfam" id="PF03151"/>
    </source>
</evidence>
<dbReference type="GO" id="GO:0016020">
    <property type="term" value="C:membrane"/>
    <property type="evidence" value="ECO:0007669"/>
    <property type="project" value="UniProtKB-SubCell"/>
</dbReference>
<feature type="transmembrane region" description="Helical" evidence="5">
    <location>
        <begin position="193"/>
        <end position="216"/>
    </location>
</feature>
<keyword evidence="4 5" id="KW-0472">Membrane</keyword>
<feature type="transmembrane region" description="Helical" evidence="5">
    <location>
        <begin position="228"/>
        <end position="246"/>
    </location>
</feature>
<sequence length="395" mass="41412">MKVLSLLVLLGAAEALRFRPRAASPRAIAAAFGIRNRMPAGTVSPLTIKSALEESGSEPAPVPAKEVEEAPAAVDAEADKKAKLINMLKVGGYFALWYILNIGYNIYNKKVLNAFPLPWTMALMQLAAGLLVFVPLWATGLRKAPKLSIPNVKTLLPLASMHTAAHATAVLSLGAGAVSFTHIVKAAEPAFSALFAALFLGQVFAAPVYAALVPVIGGVAVASMKELSFSWMSFGNAMGSNTFSALRGIFAKKNMGNPVGENMNAANLYAVLTCMGIGLLFPIALLTEGSKWAASWAAGVAAYGGKALLAKHMLFSGLFYYLYNEVAFLALSKVNPVTHAVGNTIKRVVVILASVVVFGTQMTPTAVAGSTVAIAGTLGYALAKNAFPNKEPEKK</sequence>
<dbReference type="InterPro" id="IPR004853">
    <property type="entry name" value="Sugar_P_trans_dom"/>
</dbReference>
<keyword evidence="6" id="KW-0732">Signal</keyword>
<keyword evidence="2 5" id="KW-0812">Transmembrane</keyword>
<comment type="subcellular location">
    <subcellularLocation>
        <location evidence="1">Membrane</location>
        <topology evidence="1">Multi-pass membrane protein</topology>
    </subcellularLocation>
</comment>
<feature type="chain" id="PRO_5035585663" description="Sugar phosphate transporter domain-containing protein" evidence="6">
    <location>
        <begin position="16"/>
        <end position="395"/>
    </location>
</feature>
<evidence type="ECO:0000313" key="8">
    <source>
        <dbReference type="EMBL" id="CAD9269488.1"/>
    </source>
</evidence>
<dbReference type="InterPro" id="IPR050186">
    <property type="entry name" value="TPT_transporter"/>
</dbReference>
<feature type="transmembrane region" description="Helical" evidence="5">
    <location>
        <begin position="158"/>
        <end position="181"/>
    </location>
</feature>
<protein>
    <recommendedName>
        <fullName evidence="7">Sugar phosphate transporter domain-containing protein</fullName>
    </recommendedName>
</protein>
<proteinExistence type="predicted"/>
<feature type="transmembrane region" description="Helical" evidence="5">
    <location>
        <begin position="266"/>
        <end position="286"/>
    </location>
</feature>
<dbReference type="Pfam" id="PF03151">
    <property type="entry name" value="TPT"/>
    <property type="match status" value="1"/>
</dbReference>
<keyword evidence="3 5" id="KW-1133">Transmembrane helix</keyword>
<dbReference type="PANTHER" id="PTHR11132">
    <property type="entry name" value="SOLUTE CARRIER FAMILY 35"/>
    <property type="match status" value="1"/>
</dbReference>